<comment type="similarity">
    <text evidence="2">Belongs to the glycosyltransferase 41 family. O-GlcNAc transferase subfamily.</text>
</comment>
<evidence type="ECO:0000259" key="9">
    <source>
        <dbReference type="Pfam" id="PF13844"/>
    </source>
</evidence>
<dbReference type="PANTHER" id="PTHR44366:SF1">
    <property type="entry name" value="UDP-N-ACETYLGLUCOSAMINE--PEPTIDE N-ACETYLGLUCOSAMINYLTRANSFERASE 110 KDA SUBUNIT"/>
    <property type="match status" value="1"/>
</dbReference>
<feature type="repeat" description="TPR" evidence="8">
    <location>
        <begin position="210"/>
        <end position="243"/>
    </location>
</feature>
<keyword evidence="11" id="KW-1185">Reference proteome</keyword>
<evidence type="ECO:0000256" key="8">
    <source>
        <dbReference type="PROSITE-ProRule" id="PRU00339"/>
    </source>
</evidence>
<dbReference type="PANTHER" id="PTHR44366">
    <property type="entry name" value="UDP-N-ACETYLGLUCOSAMINE--PEPTIDE N-ACETYLGLUCOSAMINYLTRANSFERASE 110 KDA SUBUNIT"/>
    <property type="match status" value="1"/>
</dbReference>
<keyword evidence="5" id="KW-0808">Transferase</keyword>
<dbReference type="GO" id="GO:0006493">
    <property type="term" value="P:protein O-linked glycosylation"/>
    <property type="evidence" value="ECO:0007669"/>
    <property type="project" value="InterPro"/>
</dbReference>
<feature type="repeat" description="TPR" evidence="8">
    <location>
        <begin position="244"/>
        <end position="277"/>
    </location>
</feature>
<feature type="domain" description="O-GlcNAc transferase C-terminal" evidence="9">
    <location>
        <begin position="374"/>
        <end position="522"/>
    </location>
</feature>
<dbReference type="InterPro" id="IPR029489">
    <property type="entry name" value="OGT/SEC/SPY_C"/>
</dbReference>
<evidence type="ECO:0000313" key="10">
    <source>
        <dbReference type="EMBL" id="PWB95690.1"/>
    </source>
</evidence>
<accession>A0A2U1SVP9</accession>
<dbReference type="Gene3D" id="1.25.40.10">
    <property type="entry name" value="Tetratricopeptide repeat domain"/>
    <property type="match status" value="2"/>
</dbReference>
<protein>
    <recommendedName>
        <fullName evidence="3">protein O-GlcNAc transferase</fullName>
        <ecNumber evidence="3">2.4.1.255</ecNumber>
    </recommendedName>
</protein>
<feature type="domain" description="O-GlcNAc transferase C-terminal" evidence="9">
    <location>
        <begin position="599"/>
        <end position="715"/>
    </location>
</feature>
<keyword evidence="6" id="KW-0677">Repeat</keyword>
<dbReference type="OrthoDB" id="6193797at2"/>
<dbReference type="PROSITE" id="PS50005">
    <property type="entry name" value="TPR"/>
    <property type="match status" value="4"/>
</dbReference>
<dbReference type="InterPro" id="IPR011990">
    <property type="entry name" value="TPR-like_helical_dom_sf"/>
</dbReference>
<keyword evidence="4" id="KW-0328">Glycosyltransferase</keyword>
<dbReference type="EC" id="2.4.1.255" evidence="3"/>
<proteinExistence type="inferred from homology"/>
<dbReference type="SMART" id="SM00028">
    <property type="entry name" value="TPR"/>
    <property type="match status" value="7"/>
</dbReference>
<evidence type="ECO:0000256" key="7">
    <source>
        <dbReference type="ARBA" id="ARBA00022803"/>
    </source>
</evidence>
<organism evidence="10 11">
    <name type="scientific">Methylosinus sporium</name>
    <dbReference type="NCBI Taxonomy" id="428"/>
    <lineage>
        <taxon>Bacteria</taxon>
        <taxon>Pseudomonadati</taxon>
        <taxon>Pseudomonadota</taxon>
        <taxon>Alphaproteobacteria</taxon>
        <taxon>Hyphomicrobiales</taxon>
        <taxon>Methylocystaceae</taxon>
        <taxon>Methylosinus</taxon>
    </lineage>
</organism>
<dbReference type="Gene3D" id="3.40.50.2000">
    <property type="entry name" value="Glycogen Phosphorylase B"/>
    <property type="match status" value="1"/>
</dbReference>
<dbReference type="GO" id="GO:0097363">
    <property type="term" value="F:protein O-acetylglucosaminyltransferase activity"/>
    <property type="evidence" value="ECO:0007669"/>
    <property type="project" value="UniProtKB-EC"/>
</dbReference>
<dbReference type="Pfam" id="PF13844">
    <property type="entry name" value="Glyco_transf_41"/>
    <property type="match status" value="2"/>
</dbReference>
<dbReference type="RefSeq" id="WP_108915369.1">
    <property type="nucleotide sequence ID" value="NZ_BGJY01000001.1"/>
</dbReference>
<reference evidence="10 11" key="1">
    <citation type="journal article" date="2018" name="Appl. Microbiol. Biotechnol.">
        <title>Co-cultivation of the strictly anaerobic methanogen Methanosarcina barkeri with aerobic methanotrophs in an oxygen-limited membrane bioreactor.</title>
        <authorList>
            <person name="In 't Zandt M.H."/>
            <person name="van den Bosch T.J.M."/>
            <person name="Rijkers R."/>
            <person name="van Kessel M.A.H.J."/>
            <person name="Jetten M.S.M."/>
            <person name="Welte C.U."/>
        </authorList>
    </citation>
    <scope>NUCLEOTIDE SEQUENCE [LARGE SCALE GENOMIC DNA]</scope>
    <source>
        <strain evidence="10 11">DSM 17706</strain>
    </source>
</reference>
<dbReference type="SUPFAM" id="SSF48452">
    <property type="entry name" value="TPR-like"/>
    <property type="match status" value="1"/>
</dbReference>
<evidence type="ECO:0000256" key="1">
    <source>
        <dbReference type="ARBA" id="ARBA00004922"/>
    </source>
</evidence>
<evidence type="ECO:0000256" key="2">
    <source>
        <dbReference type="ARBA" id="ARBA00005386"/>
    </source>
</evidence>
<dbReference type="EMBL" id="PUIV01000001">
    <property type="protein sequence ID" value="PWB95690.1"/>
    <property type="molecule type" value="Genomic_DNA"/>
</dbReference>
<gene>
    <name evidence="10" type="ORF">C5689_00825</name>
</gene>
<evidence type="ECO:0000256" key="5">
    <source>
        <dbReference type="ARBA" id="ARBA00022679"/>
    </source>
</evidence>
<sequence length="741" mass="80742">MNDVTPDSAFREARARHEAGEVEEAAALYRGVLASHPRHADSLHLLGLLEVERGAMEAGLCLIDEAMAIAPGHAIYHHSRALALRSLGRRDEAVEDYRAAVALRPGSGELHCNLAIALTELGRRAEAAVHYAEAAHCAPDRPEIWYNLANALAEIGPAAQAEAAFLRAIELEPRLVEAQGNFGAWLMRRGRWSEAATRLSIAVRLAPGDAAYWNNLAVVLQELGRHTEAIVCYESALALKPDLSDAHYNLGCLLHLEGRTDHAVARHRAAIAADPRHGGARIALAMAELPILYDTQEEIALRRARYAQALDRLAESSQDAEIAAALAPAIGATQPFFLPYQGEDDRKLQTLYGEFACRVLARAYPAAPLAAPPAAGERIRVGIVSGFFCRHTVFRLFLESWIAELDSARFELIGFHTGKTEDADTIRAAQACEHFPREPSTPEGWRDAIVAAAPHVLLYPEIGMDPVSGWLAAQRLAPVQCMAWGQPETSGLSTIDYFLSSALMEPDGAERFYTERLAPMPNLGLHYTAETLAPQKLDRTLFGAEPYAPIFFSGQALYKYLPCYDAVFPRIAAAVGPCKFLFIAFAKSEAVTAAFRARMERVFAAAGLRADDHCVILPQMPQELFIAAAAASDLILDTPGWSGGRSTLDLLGADRPIVTLPGDFMRGRHTAAILRRIGCEETIASSLDDYVEIAVRLGRDRAARASLAGFVAANKHRAFEDMDYIHALEDFLEAAARGRLV</sequence>
<dbReference type="Proteomes" id="UP000245137">
    <property type="component" value="Unassembled WGS sequence"/>
</dbReference>
<feature type="repeat" description="TPR" evidence="8">
    <location>
        <begin position="142"/>
        <end position="175"/>
    </location>
</feature>
<evidence type="ECO:0000256" key="3">
    <source>
        <dbReference type="ARBA" id="ARBA00011970"/>
    </source>
</evidence>
<evidence type="ECO:0000256" key="6">
    <source>
        <dbReference type="ARBA" id="ARBA00022737"/>
    </source>
</evidence>
<feature type="repeat" description="TPR" evidence="8">
    <location>
        <begin position="74"/>
        <end position="107"/>
    </location>
</feature>
<dbReference type="Pfam" id="PF13424">
    <property type="entry name" value="TPR_12"/>
    <property type="match status" value="1"/>
</dbReference>
<dbReference type="AlphaFoldDB" id="A0A2U1SVP9"/>
<dbReference type="InterPro" id="IPR037919">
    <property type="entry name" value="OGT"/>
</dbReference>
<evidence type="ECO:0000256" key="4">
    <source>
        <dbReference type="ARBA" id="ARBA00022676"/>
    </source>
</evidence>
<comment type="pathway">
    <text evidence="1">Protein modification; protein glycosylation.</text>
</comment>
<dbReference type="Pfam" id="PF13429">
    <property type="entry name" value="TPR_15"/>
    <property type="match status" value="1"/>
</dbReference>
<keyword evidence="7 8" id="KW-0802">TPR repeat</keyword>
<comment type="caution">
    <text evidence="10">The sequence shown here is derived from an EMBL/GenBank/DDBJ whole genome shotgun (WGS) entry which is preliminary data.</text>
</comment>
<dbReference type="InterPro" id="IPR019734">
    <property type="entry name" value="TPR_rpt"/>
</dbReference>
<evidence type="ECO:0000313" key="11">
    <source>
        <dbReference type="Proteomes" id="UP000245137"/>
    </source>
</evidence>
<name>A0A2U1SVP9_METSR</name>
<dbReference type="Gene3D" id="3.40.50.11380">
    <property type="match status" value="1"/>
</dbReference>